<dbReference type="AlphaFoldDB" id="W9CRN2"/>
<reference evidence="2 3" key="1">
    <citation type="journal article" date="2014" name="Genome Announc.">
        <title>Draft genome sequence of Sclerotinia borealis, a psychrophilic plant pathogenic fungus.</title>
        <authorList>
            <person name="Mardanov A.V."/>
            <person name="Beletsky A.V."/>
            <person name="Kadnikov V.V."/>
            <person name="Ignatov A.N."/>
            <person name="Ravin N.V."/>
        </authorList>
    </citation>
    <scope>NUCLEOTIDE SEQUENCE [LARGE SCALE GENOMIC DNA]</scope>
    <source>
        <strain evidence="3">F-4157</strain>
    </source>
</reference>
<dbReference type="EMBL" id="AYSA01000095">
    <property type="protein sequence ID" value="ESZ97249.1"/>
    <property type="molecule type" value="Genomic_DNA"/>
</dbReference>
<dbReference type="OrthoDB" id="10039566at2759"/>
<name>W9CRN2_SCLBF</name>
<dbReference type="PANTHER" id="PTHR35895:SF1">
    <property type="entry name" value="LIPID-BINDING SERUM GLYCOPROTEIN C-TERMINAL DOMAIN-CONTAINING PROTEIN"/>
    <property type="match status" value="1"/>
</dbReference>
<dbReference type="Pfam" id="PF12505">
    <property type="entry name" value="DUF3712"/>
    <property type="match status" value="1"/>
</dbReference>
<keyword evidence="1" id="KW-1133">Transmembrane helix</keyword>
<dbReference type="Proteomes" id="UP000019487">
    <property type="component" value="Unassembled WGS sequence"/>
</dbReference>
<gene>
    <name evidence="2" type="ORF">SBOR_2372</name>
</gene>
<dbReference type="InterPro" id="IPR046368">
    <property type="entry name" value="Tag1"/>
</dbReference>
<organism evidence="2 3">
    <name type="scientific">Sclerotinia borealis (strain F-4128)</name>
    <dbReference type="NCBI Taxonomy" id="1432307"/>
    <lineage>
        <taxon>Eukaryota</taxon>
        <taxon>Fungi</taxon>
        <taxon>Dikarya</taxon>
        <taxon>Ascomycota</taxon>
        <taxon>Pezizomycotina</taxon>
        <taxon>Leotiomycetes</taxon>
        <taxon>Helotiales</taxon>
        <taxon>Sclerotiniaceae</taxon>
        <taxon>Sclerotinia</taxon>
    </lineage>
</organism>
<evidence type="ECO:0000313" key="3">
    <source>
        <dbReference type="Proteomes" id="UP000019487"/>
    </source>
</evidence>
<feature type="transmembrane region" description="Helical" evidence="1">
    <location>
        <begin position="112"/>
        <end position="136"/>
    </location>
</feature>
<evidence type="ECO:0000256" key="1">
    <source>
        <dbReference type="SAM" id="Phobius"/>
    </source>
</evidence>
<accession>W9CRN2</accession>
<proteinExistence type="predicted"/>
<dbReference type="GO" id="GO:0000329">
    <property type="term" value="C:fungal-type vacuole membrane"/>
    <property type="evidence" value="ECO:0007669"/>
    <property type="project" value="InterPro"/>
</dbReference>
<dbReference type="STRING" id="1432307.W9CRN2"/>
<comment type="caution">
    <text evidence="2">The sequence shown here is derived from an EMBL/GenBank/DDBJ whole genome shotgun (WGS) entry which is preliminary data.</text>
</comment>
<evidence type="ECO:0000313" key="2">
    <source>
        <dbReference type="EMBL" id="ESZ97249.1"/>
    </source>
</evidence>
<dbReference type="HOGENOM" id="CLU_035244_1_0_1"/>
<keyword evidence="1" id="KW-0472">Membrane</keyword>
<keyword evidence="3" id="KW-1185">Reference proteome</keyword>
<sequence length="417" mass="45278">MIRPTQLLLYTLSELIATDAGLYPIQAYHRSVHRGSILQYTEEISLIVGSGLLQVPSAIANDVIKSLKNDKMTGNLDDSDKKVEREEVDQYETSAPAKKSFGGKVKRHCARFWWLHLIIFCISFLIIALCLVYVAMPKIAQDGVNDASLEITQLNFTDPTPNTIVLSQVGILHSPSMYTPTFDPFNASSYLVTNGQYASTPMVIIPLPQIHALHPKSTVSVENQLVNIVDIDALSDYTTAVITNEYVTTALVGRTKLHEGALPVITIDYKHESTYKGLNGLKGFNVTGVRVNLTALTGPNLSGYAYIPNPSDMTIVMGDVTMLLSTSAGVVGNTTIENMTLVPGNNTLPMIGTMDQTKVVGSMDTKTGLVQLSIIGQSAIYKGQHLVYYEKALASNNLSLALNVAQILKDSTAALLL</sequence>
<dbReference type="PANTHER" id="PTHR35895">
    <property type="entry name" value="CHROMOSOME 16, WHOLE GENOME SHOTGUN SEQUENCE"/>
    <property type="match status" value="1"/>
</dbReference>
<dbReference type="InterPro" id="IPR022185">
    <property type="entry name" value="DUF3712"/>
</dbReference>
<keyword evidence="1" id="KW-0812">Transmembrane</keyword>
<protein>
    <submittedName>
        <fullName evidence="2">Uncharacterized protein</fullName>
    </submittedName>
</protein>